<keyword evidence="4" id="KW-0808">Transferase</keyword>
<dbReference type="PANTHER" id="PTHR30576:SF0">
    <property type="entry name" value="UNDECAPRENYL-PHOSPHATE N-ACETYLGALACTOSAMINYL 1-PHOSPHATE TRANSFERASE-RELATED"/>
    <property type="match status" value="1"/>
</dbReference>
<dbReference type="PANTHER" id="PTHR30576">
    <property type="entry name" value="COLANIC BIOSYNTHESIS UDP-GLUCOSE LIPID CARRIER TRANSFERASE"/>
    <property type="match status" value="1"/>
</dbReference>
<evidence type="ECO:0000313" key="4">
    <source>
        <dbReference type="EMBL" id="MBC1332473.1"/>
    </source>
</evidence>
<dbReference type="AlphaFoldDB" id="A0A7X0WEK6"/>
<dbReference type="Pfam" id="PF02397">
    <property type="entry name" value="Bac_transf"/>
    <property type="match status" value="1"/>
</dbReference>
<proteinExistence type="inferred from homology"/>
<dbReference type="GO" id="GO:0016780">
    <property type="term" value="F:phosphotransferase activity, for other substituted phosphate groups"/>
    <property type="evidence" value="ECO:0007669"/>
    <property type="project" value="TreeGrafter"/>
</dbReference>
<dbReference type="EMBL" id="JAAROL010000004">
    <property type="protein sequence ID" value="MBC1332473.1"/>
    <property type="molecule type" value="Genomic_DNA"/>
</dbReference>
<protein>
    <submittedName>
        <fullName evidence="4">Sugar transferase</fullName>
    </submittedName>
</protein>
<dbReference type="RefSeq" id="WP_185374192.1">
    <property type="nucleotide sequence ID" value="NZ_JAARNB010000004.1"/>
</dbReference>
<name>A0A7X0WEK6_9LIST</name>
<feature type="transmembrane region" description="Helical" evidence="2">
    <location>
        <begin position="21"/>
        <end position="46"/>
    </location>
</feature>
<reference evidence="4 5" key="1">
    <citation type="submission" date="2020-03" db="EMBL/GenBank/DDBJ databases">
        <title>Soil Listeria distribution.</title>
        <authorList>
            <person name="Liao J."/>
            <person name="Wiedmann M."/>
        </authorList>
    </citation>
    <scope>NUCLEOTIDE SEQUENCE [LARGE SCALE GENOMIC DNA]</scope>
    <source>
        <strain evidence="4 5">FSL L7-1833</strain>
    </source>
</reference>
<evidence type="ECO:0000259" key="3">
    <source>
        <dbReference type="Pfam" id="PF02397"/>
    </source>
</evidence>
<evidence type="ECO:0000256" key="2">
    <source>
        <dbReference type="SAM" id="Phobius"/>
    </source>
</evidence>
<comment type="caution">
    <text evidence="4">The sequence shown here is derived from an EMBL/GenBank/DDBJ whole genome shotgun (WGS) entry which is preliminary data.</text>
</comment>
<dbReference type="InterPro" id="IPR003362">
    <property type="entry name" value="Bact_transf"/>
</dbReference>
<keyword evidence="2" id="KW-0812">Transmembrane</keyword>
<organism evidence="4 5">
    <name type="scientific">Listeria booriae</name>
    <dbReference type="NCBI Taxonomy" id="1552123"/>
    <lineage>
        <taxon>Bacteria</taxon>
        <taxon>Bacillati</taxon>
        <taxon>Bacillota</taxon>
        <taxon>Bacilli</taxon>
        <taxon>Bacillales</taxon>
        <taxon>Listeriaceae</taxon>
        <taxon>Listeria</taxon>
    </lineage>
</organism>
<evidence type="ECO:0000256" key="1">
    <source>
        <dbReference type="ARBA" id="ARBA00006464"/>
    </source>
</evidence>
<keyword evidence="2" id="KW-1133">Transmembrane helix</keyword>
<feature type="domain" description="Bacterial sugar transferase" evidence="3">
    <location>
        <begin position="20"/>
        <end position="212"/>
    </location>
</feature>
<gene>
    <name evidence="4" type="ORF">HB759_11060</name>
</gene>
<keyword evidence="2" id="KW-0472">Membrane</keyword>
<accession>A0A7X0WEK6</accession>
<evidence type="ECO:0000313" key="5">
    <source>
        <dbReference type="Proteomes" id="UP000532866"/>
    </source>
</evidence>
<comment type="similarity">
    <text evidence="1">Belongs to the bacterial sugar transferase family.</text>
</comment>
<sequence>MYATSNFSERLKRNSNHAVKRAIDIFGSIVGIVLFSPVFLLVYLAIKIEERGPAIFKQYRTGKDNEIFAIYKFRSMKMDACQQSKATTYHWRNGIPDDFVFKAAGGNEDTVTRVGAFIRKYSLDELPQFFNILVGDMSFVGPRPEIVSITDCYSPSQQKRLKVKPGLTGWAQVNGRSNMTHGQKIAFDIHYVNRWSIAMDIKILLMTVFKVIRGEGSV</sequence>
<dbReference type="Proteomes" id="UP000532866">
    <property type="component" value="Unassembled WGS sequence"/>
</dbReference>